<evidence type="ECO:0000313" key="3">
    <source>
        <dbReference type="Proteomes" id="UP000440694"/>
    </source>
</evidence>
<dbReference type="AlphaFoldDB" id="A0A6I3KNU0"/>
<organism evidence="2 3">
    <name type="scientific">Hyphomicrobium album</name>
    <dbReference type="NCBI Taxonomy" id="2665159"/>
    <lineage>
        <taxon>Bacteria</taxon>
        <taxon>Pseudomonadati</taxon>
        <taxon>Pseudomonadota</taxon>
        <taxon>Alphaproteobacteria</taxon>
        <taxon>Hyphomicrobiales</taxon>
        <taxon>Hyphomicrobiaceae</taxon>
        <taxon>Hyphomicrobium</taxon>
    </lineage>
</organism>
<protein>
    <submittedName>
        <fullName evidence="2">NUDIX hydrolase</fullName>
    </submittedName>
</protein>
<reference evidence="2 3" key="1">
    <citation type="submission" date="2019-11" db="EMBL/GenBank/DDBJ databases">
        <title>Identification of a novel strain.</title>
        <authorList>
            <person name="Xu Q."/>
            <person name="Wang G."/>
        </authorList>
    </citation>
    <scope>NUCLEOTIDE SEQUENCE [LARGE SCALE GENOMIC DNA]</scope>
    <source>
        <strain evidence="3">xq</strain>
    </source>
</reference>
<gene>
    <name evidence="2" type="ORF">GIW81_13685</name>
</gene>
<dbReference type="PROSITE" id="PS51462">
    <property type="entry name" value="NUDIX"/>
    <property type="match status" value="1"/>
</dbReference>
<dbReference type="GO" id="GO:0016787">
    <property type="term" value="F:hydrolase activity"/>
    <property type="evidence" value="ECO:0007669"/>
    <property type="project" value="UniProtKB-KW"/>
</dbReference>
<evidence type="ECO:0000259" key="1">
    <source>
        <dbReference type="PROSITE" id="PS51462"/>
    </source>
</evidence>
<comment type="caution">
    <text evidence="2">The sequence shown here is derived from an EMBL/GenBank/DDBJ whole genome shotgun (WGS) entry which is preliminary data.</text>
</comment>
<accession>A0A6I3KNU0</accession>
<dbReference type="SUPFAM" id="SSF55811">
    <property type="entry name" value="Nudix"/>
    <property type="match status" value="1"/>
</dbReference>
<sequence>MLTVHAVNASLKVQLGSAGPAVPSEVLARVEAIWKSEKERRGDSLFNGRLFSIEHSGPERITGWFAEYRWFLAQRRDPSLYQVLKIRPLGVTGLLCCTDGIVLGRRAGHVEMDAGLWELVPSGGVDGSRVDGTGQPDLGAHLLTELEEETGIQAAAVSKPPQAFVMVEDQLNHVTDVGLIVRVNHSAAQVRELFAALTDREYDELEVVPASRISDFLMNRSARLAEVSRAILDSAARQADLLLG</sequence>
<keyword evidence="3" id="KW-1185">Reference proteome</keyword>
<keyword evidence="2" id="KW-0378">Hydrolase</keyword>
<name>A0A6I3KNU0_9HYPH</name>
<dbReference type="RefSeq" id="WP_154739938.1">
    <property type="nucleotide sequence ID" value="NZ_WMBQ01000002.1"/>
</dbReference>
<dbReference type="Proteomes" id="UP000440694">
    <property type="component" value="Unassembled WGS sequence"/>
</dbReference>
<dbReference type="EMBL" id="WMBQ01000002">
    <property type="protein sequence ID" value="MTD95386.1"/>
    <property type="molecule type" value="Genomic_DNA"/>
</dbReference>
<proteinExistence type="predicted"/>
<dbReference type="InterPro" id="IPR015797">
    <property type="entry name" value="NUDIX_hydrolase-like_dom_sf"/>
</dbReference>
<dbReference type="InterPro" id="IPR000086">
    <property type="entry name" value="NUDIX_hydrolase_dom"/>
</dbReference>
<feature type="domain" description="Nudix hydrolase" evidence="1">
    <location>
        <begin position="86"/>
        <end position="230"/>
    </location>
</feature>
<evidence type="ECO:0000313" key="2">
    <source>
        <dbReference type="EMBL" id="MTD95386.1"/>
    </source>
</evidence>
<dbReference type="Gene3D" id="3.90.79.10">
    <property type="entry name" value="Nucleoside Triphosphate Pyrophosphohydrolase"/>
    <property type="match status" value="1"/>
</dbReference>